<evidence type="ECO:0000259" key="6">
    <source>
        <dbReference type="Pfam" id="PF03176"/>
    </source>
</evidence>
<feature type="transmembrane region" description="Helical" evidence="5">
    <location>
        <begin position="128"/>
        <end position="146"/>
    </location>
</feature>
<evidence type="ECO:0000256" key="5">
    <source>
        <dbReference type="SAM" id="Phobius"/>
    </source>
</evidence>
<keyword evidence="8" id="KW-1185">Reference proteome</keyword>
<organism evidence="7 8">
    <name type="scientific">Streptomyces avidinii</name>
    <dbReference type="NCBI Taxonomy" id="1895"/>
    <lineage>
        <taxon>Bacteria</taxon>
        <taxon>Bacillati</taxon>
        <taxon>Actinomycetota</taxon>
        <taxon>Actinomycetes</taxon>
        <taxon>Kitasatosporales</taxon>
        <taxon>Streptomycetaceae</taxon>
        <taxon>Streptomyces</taxon>
    </lineage>
</organism>
<dbReference type="Pfam" id="PF03176">
    <property type="entry name" value="MMPL"/>
    <property type="match status" value="1"/>
</dbReference>
<keyword evidence="3 5" id="KW-1133">Transmembrane helix</keyword>
<dbReference type="Proteomes" id="UP001519310">
    <property type="component" value="Unassembled WGS sequence"/>
</dbReference>
<comment type="subcellular location">
    <subcellularLocation>
        <location evidence="1">Membrane</location>
        <topology evidence="1">Multi-pass membrane protein</topology>
    </subcellularLocation>
</comment>
<protein>
    <recommendedName>
        <fullName evidence="6">Membrane transport protein MMPL domain-containing protein</fullName>
    </recommendedName>
</protein>
<feature type="transmembrane region" description="Helical" evidence="5">
    <location>
        <begin position="63"/>
        <end position="85"/>
    </location>
</feature>
<evidence type="ECO:0000313" key="8">
    <source>
        <dbReference type="Proteomes" id="UP001519310"/>
    </source>
</evidence>
<gene>
    <name evidence="7" type="ORF">J2Z77_002551</name>
</gene>
<name>A0ABS4L3T4_STRAV</name>
<evidence type="ECO:0000256" key="4">
    <source>
        <dbReference type="ARBA" id="ARBA00023136"/>
    </source>
</evidence>
<keyword evidence="2 5" id="KW-0812">Transmembrane</keyword>
<accession>A0ABS4L3T4</accession>
<keyword evidence="4 5" id="KW-0472">Membrane</keyword>
<dbReference type="RefSeq" id="WP_189966335.1">
    <property type="nucleotide sequence ID" value="NZ_BMVL01000003.1"/>
</dbReference>
<evidence type="ECO:0000256" key="2">
    <source>
        <dbReference type="ARBA" id="ARBA00022692"/>
    </source>
</evidence>
<evidence type="ECO:0000256" key="1">
    <source>
        <dbReference type="ARBA" id="ARBA00004141"/>
    </source>
</evidence>
<dbReference type="EMBL" id="JAGGLQ010000004">
    <property type="protein sequence ID" value="MBP2036751.1"/>
    <property type="molecule type" value="Genomic_DNA"/>
</dbReference>
<dbReference type="InterPro" id="IPR004869">
    <property type="entry name" value="MMPL_dom"/>
</dbReference>
<sequence length="159" mass="16885">MTRSPRLVLAAALLFLVVSVLFGTDATGRLKTQGYDDPRSGSSRAAVALATLLVFPPYFLRSFAYAGIAVVVIAAVSAVTVLPALPALLALLGKRVNAWAVPWRRRVRSGSRSGFWEELARIVVRRPLIAALPVTGLLVLLAAPFAQPTSPPPTTGRCP</sequence>
<feature type="domain" description="Membrane transport protein MMPL" evidence="6">
    <location>
        <begin position="46"/>
        <end position="128"/>
    </location>
</feature>
<proteinExistence type="predicted"/>
<reference evidence="7 8" key="1">
    <citation type="submission" date="2021-03" db="EMBL/GenBank/DDBJ databases">
        <title>Genomic Encyclopedia of Type Strains, Phase IV (KMG-IV): sequencing the most valuable type-strain genomes for metagenomic binning, comparative biology and taxonomic classification.</title>
        <authorList>
            <person name="Goeker M."/>
        </authorList>
    </citation>
    <scope>NUCLEOTIDE SEQUENCE [LARGE SCALE GENOMIC DNA]</scope>
    <source>
        <strain evidence="7 8">DSM 40526</strain>
    </source>
</reference>
<comment type="caution">
    <text evidence="7">The sequence shown here is derived from an EMBL/GenBank/DDBJ whole genome shotgun (WGS) entry which is preliminary data.</text>
</comment>
<evidence type="ECO:0000256" key="3">
    <source>
        <dbReference type="ARBA" id="ARBA00022989"/>
    </source>
</evidence>
<evidence type="ECO:0000313" key="7">
    <source>
        <dbReference type="EMBL" id="MBP2036751.1"/>
    </source>
</evidence>